<accession>A0A540VBP3</accession>
<proteinExistence type="predicted"/>
<sequence length="71" mass="7404">MAPFNPVHWMVTGGVLLVVGVVLPLLMVLQVLEPTFLLAFLSFAASTGGFLAGIAGLAAHGMGRRGPRDPF</sequence>
<reference evidence="2 3" key="1">
    <citation type="submission" date="2019-06" db="EMBL/GenBank/DDBJ databases">
        <title>Genome sequence of Litorilinea aerophila BAA-2444.</title>
        <authorList>
            <person name="Maclea K.S."/>
            <person name="Maurais E.G."/>
            <person name="Iannazzi L.C."/>
        </authorList>
    </citation>
    <scope>NUCLEOTIDE SEQUENCE [LARGE SCALE GENOMIC DNA]</scope>
    <source>
        <strain evidence="2 3">ATCC BAA-2444</strain>
    </source>
</reference>
<feature type="transmembrane region" description="Helical" evidence="1">
    <location>
        <begin position="35"/>
        <end position="59"/>
    </location>
</feature>
<dbReference type="AlphaFoldDB" id="A0A540VBP3"/>
<keyword evidence="1" id="KW-1133">Transmembrane helix</keyword>
<feature type="transmembrane region" description="Helical" evidence="1">
    <location>
        <begin position="7"/>
        <end position="29"/>
    </location>
</feature>
<dbReference type="EMBL" id="VIGC01000026">
    <property type="protein sequence ID" value="TQE94187.1"/>
    <property type="molecule type" value="Genomic_DNA"/>
</dbReference>
<organism evidence="2 3">
    <name type="scientific">Litorilinea aerophila</name>
    <dbReference type="NCBI Taxonomy" id="1204385"/>
    <lineage>
        <taxon>Bacteria</taxon>
        <taxon>Bacillati</taxon>
        <taxon>Chloroflexota</taxon>
        <taxon>Caldilineae</taxon>
        <taxon>Caldilineales</taxon>
        <taxon>Caldilineaceae</taxon>
        <taxon>Litorilinea</taxon>
    </lineage>
</organism>
<evidence type="ECO:0000313" key="2">
    <source>
        <dbReference type="EMBL" id="TQE94187.1"/>
    </source>
</evidence>
<comment type="caution">
    <text evidence="2">The sequence shown here is derived from an EMBL/GenBank/DDBJ whole genome shotgun (WGS) entry which is preliminary data.</text>
</comment>
<name>A0A540VBP3_9CHLR</name>
<dbReference type="InParanoid" id="A0A540VBP3"/>
<keyword evidence="1" id="KW-0812">Transmembrane</keyword>
<gene>
    <name evidence="2" type="ORF">FKZ61_17565</name>
</gene>
<keyword evidence="3" id="KW-1185">Reference proteome</keyword>
<protein>
    <submittedName>
        <fullName evidence="2">Uncharacterized protein</fullName>
    </submittedName>
</protein>
<keyword evidence="1" id="KW-0472">Membrane</keyword>
<dbReference type="Proteomes" id="UP000317371">
    <property type="component" value="Unassembled WGS sequence"/>
</dbReference>
<evidence type="ECO:0000313" key="3">
    <source>
        <dbReference type="Proteomes" id="UP000317371"/>
    </source>
</evidence>
<dbReference type="RefSeq" id="WP_141611465.1">
    <property type="nucleotide sequence ID" value="NZ_VIGC02000026.1"/>
</dbReference>
<evidence type="ECO:0000256" key="1">
    <source>
        <dbReference type="SAM" id="Phobius"/>
    </source>
</evidence>